<feature type="compositionally biased region" description="Basic and acidic residues" evidence="1">
    <location>
        <begin position="48"/>
        <end position="75"/>
    </location>
</feature>
<proteinExistence type="predicted"/>
<sequence>MRIFESVAGDVLSALNDERLYVPQGVKTVFSQEEIRRFDAENLRLKEEPLPRTSADDLKRRDRQAGLIQDIRDRGQMSPPSMRAIA</sequence>
<evidence type="ECO:0000256" key="1">
    <source>
        <dbReference type="SAM" id="MobiDB-lite"/>
    </source>
</evidence>
<dbReference type="Proteomes" id="UP000179037">
    <property type="component" value="Unassembled WGS sequence"/>
</dbReference>
<name>A0A1F6U4C9_9PROT</name>
<comment type="caution">
    <text evidence="2">The sequence shown here is derived from an EMBL/GenBank/DDBJ whole genome shotgun (WGS) entry which is preliminary data.</text>
</comment>
<feature type="region of interest" description="Disordered" evidence="1">
    <location>
        <begin position="48"/>
        <end position="86"/>
    </location>
</feature>
<dbReference type="EMBL" id="MFTC01000022">
    <property type="protein sequence ID" value="OGI52243.1"/>
    <property type="molecule type" value="Genomic_DNA"/>
</dbReference>
<evidence type="ECO:0000313" key="3">
    <source>
        <dbReference type="Proteomes" id="UP000179037"/>
    </source>
</evidence>
<dbReference type="AlphaFoldDB" id="A0A1F6U4C9"/>
<gene>
    <name evidence="2" type="ORF">A3A87_07840</name>
</gene>
<evidence type="ECO:0000313" key="2">
    <source>
        <dbReference type="EMBL" id="OGI52243.1"/>
    </source>
</evidence>
<accession>A0A1F6U4C9</accession>
<organism evidence="2 3">
    <name type="scientific">Candidatus Muproteobacteria bacterium RIFCSPLOWO2_01_FULL_60_18</name>
    <dbReference type="NCBI Taxonomy" id="1817768"/>
    <lineage>
        <taxon>Bacteria</taxon>
        <taxon>Pseudomonadati</taxon>
        <taxon>Pseudomonadota</taxon>
        <taxon>Candidatus Muproteobacteria</taxon>
    </lineage>
</organism>
<reference evidence="2 3" key="1">
    <citation type="journal article" date="2016" name="Nat. Commun.">
        <title>Thousands of microbial genomes shed light on interconnected biogeochemical processes in an aquifer system.</title>
        <authorList>
            <person name="Anantharaman K."/>
            <person name="Brown C.T."/>
            <person name="Hug L.A."/>
            <person name="Sharon I."/>
            <person name="Castelle C.J."/>
            <person name="Probst A.J."/>
            <person name="Thomas B.C."/>
            <person name="Singh A."/>
            <person name="Wilkins M.J."/>
            <person name="Karaoz U."/>
            <person name="Brodie E.L."/>
            <person name="Williams K.H."/>
            <person name="Hubbard S.S."/>
            <person name="Banfield J.F."/>
        </authorList>
    </citation>
    <scope>NUCLEOTIDE SEQUENCE [LARGE SCALE GENOMIC DNA]</scope>
</reference>
<protein>
    <submittedName>
        <fullName evidence="2">Uncharacterized protein</fullName>
    </submittedName>
</protein>